<comment type="function">
    <text evidence="10">Catalyzes the conversion of allantoin (5-ureidohydantoin) to allantoate by hydrolytic cleavage of the five-member hydantoin ring. Catalyzes the first step of the ureide allantoin degradation followed by the sequential activity of AAH, UGLYAH and UAH which allows a complete purine breakdown without the intermediate generation of urea.</text>
</comment>
<dbReference type="InterPro" id="IPR050138">
    <property type="entry name" value="DHOase/Allantoinase_Hydrolase"/>
</dbReference>
<proteinExistence type="inferred from homology"/>
<feature type="domain" description="Allantoinase composite" evidence="13">
    <location>
        <begin position="32"/>
        <end position="69"/>
    </location>
</feature>
<dbReference type="SUPFAM" id="SSF51338">
    <property type="entry name" value="Composite domain of metallo-dependent hydrolases"/>
    <property type="match status" value="1"/>
</dbReference>
<dbReference type="EMBL" id="CM035409">
    <property type="protein sequence ID" value="KAH7438837.1"/>
    <property type="molecule type" value="Genomic_DNA"/>
</dbReference>
<dbReference type="InterPro" id="IPR032466">
    <property type="entry name" value="Metal_Hydrolase"/>
</dbReference>
<protein>
    <recommendedName>
        <fullName evidence="6">allantoinase</fullName>
        <ecNumber evidence="6">3.5.2.5</ecNumber>
    </recommendedName>
</protein>
<evidence type="ECO:0000256" key="7">
    <source>
        <dbReference type="ARBA" id="ARBA00022723"/>
    </source>
</evidence>
<evidence type="ECO:0000256" key="11">
    <source>
        <dbReference type="SAM" id="SignalP"/>
    </source>
</evidence>
<dbReference type="GO" id="GO:0008270">
    <property type="term" value="F:zinc ion binding"/>
    <property type="evidence" value="ECO:0007669"/>
    <property type="project" value="InterPro"/>
</dbReference>
<dbReference type="GO" id="GO:0006145">
    <property type="term" value="P:purine nucleobase catabolic process"/>
    <property type="evidence" value="ECO:0007669"/>
    <property type="project" value="TreeGrafter"/>
</dbReference>
<dbReference type="PANTHER" id="PTHR43668:SF2">
    <property type="entry name" value="ALLANTOINASE"/>
    <property type="match status" value="1"/>
</dbReference>
<dbReference type="EC" id="3.5.2.5" evidence="6"/>
<comment type="similarity">
    <text evidence="4">Belongs to the metallo-dependent hydrolases superfamily. Allantoinase family.</text>
</comment>
<dbReference type="GO" id="GO:0050897">
    <property type="term" value="F:cobalt ion binding"/>
    <property type="evidence" value="ECO:0007669"/>
    <property type="project" value="InterPro"/>
</dbReference>
<dbReference type="Gene3D" id="3.20.20.140">
    <property type="entry name" value="Metal-dependent hydrolases"/>
    <property type="match status" value="1"/>
</dbReference>
<evidence type="ECO:0000313" key="14">
    <source>
        <dbReference type="EMBL" id="KAH7438837.1"/>
    </source>
</evidence>
<dbReference type="Pfam" id="PF24890">
    <property type="entry name" value="ALN_composite"/>
    <property type="match status" value="1"/>
</dbReference>
<dbReference type="FunFam" id="3.20.20.140:FF:000032">
    <property type="entry name" value="Allantoinase Dal1"/>
    <property type="match status" value="1"/>
</dbReference>
<comment type="pathway">
    <text evidence="3">Nitrogen metabolism; (S)-allantoin degradation; allantoate from (S)-allantoin: step 1/1.</text>
</comment>
<feature type="domain" description="Amidohydrolase-related" evidence="12">
    <location>
        <begin position="86"/>
        <end position="476"/>
    </location>
</feature>
<feature type="signal peptide" evidence="11">
    <location>
        <begin position="1"/>
        <end position="26"/>
    </location>
</feature>
<evidence type="ECO:0000259" key="12">
    <source>
        <dbReference type="Pfam" id="PF01979"/>
    </source>
</evidence>
<dbReference type="InterPro" id="IPR017593">
    <property type="entry name" value="Allantoinase"/>
</dbReference>
<comment type="catalytic activity">
    <reaction evidence="1">
        <text>(S)-allantoin + H2O = allantoate + H(+)</text>
        <dbReference type="Rhea" id="RHEA:17029"/>
        <dbReference type="ChEBI" id="CHEBI:15377"/>
        <dbReference type="ChEBI" id="CHEBI:15378"/>
        <dbReference type="ChEBI" id="CHEBI:15678"/>
        <dbReference type="ChEBI" id="CHEBI:17536"/>
        <dbReference type="EC" id="3.5.2.5"/>
    </reaction>
</comment>
<evidence type="ECO:0000256" key="5">
    <source>
        <dbReference type="ARBA" id="ARBA00011881"/>
    </source>
</evidence>
<accession>A0A8T2URS7</accession>
<dbReference type="SUPFAM" id="SSF51556">
    <property type="entry name" value="Metallo-dependent hydrolases"/>
    <property type="match status" value="1"/>
</dbReference>
<dbReference type="InterPro" id="IPR006680">
    <property type="entry name" value="Amidohydro-rel"/>
</dbReference>
<evidence type="ECO:0000256" key="3">
    <source>
        <dbReference type="ARBA" id="ARBA00004968"/>
    </source>
</evidence>
<evidence type="ECO:0000256" key="1">
    <source>
        <dbReference type="ARBA" id="ARBA00001756"/>
    </source>
</evidence>
<comment type="cofactor">
    <cofactor evidence="2">
        <name>Zn(2+)</name>
        <dbReference type="ChEBI" id="CHEBI:29105"/>
    </cofactor>
</comment>
<keyword evidence="8" id="KW-0378">Hydrolase</keyword>
<organism evidence="14 15">
    <name type="scientific">Ceratopteris richardii</name>
    <name type="common">Triangle waterfern</name>
    <dbReference type="NCBI Taxonomy" id="49495"/>
    <lineage>
        <taxon>Eukaryota</taxon>
        <taxon>Viridiplantae</taxon>
        <taxon>Streptophyta</taxon>
        <taxon>Embryophyta</taxon>
        <taxon>Tracheophyta</taxon>
        <taxon>Polypodiopsida</taxon>
        <taxon>Polypodiidae</taxon>
        <taxon>Polypodiales</taxon>
        <taxon>Pteridineae</taxon>
        <taxon>Pteridaceae</taxon>
        <taxon>Parkerioideae</taxon>
        <taxon>Ceratopteris</taxon>
    </lineage>
</organism>
<keyword evidence="9" id="KW-0862">Zinc</keyword>
<dbReference type="PANTHER" id="PTHR43668">
    <property type="entry name" value="ALLANTOINASE"/>
    <property type="match status" value="1"/>
</dbReference>
<dbReference type="AlphaFoldDB" id="A0A8T2URS7"/>
<comment type="subunit">
    <text evidence="5">Homotetramer.</text>
</comment>
<dbReference type="Pfam" id="PF01979">
    <property type="entry name" value="Amidohydro_1"/>
    <property type="match status" value="1"/>
</dbReference>
<feature type="chain" id="PRO_5035895201" description="allantoinase" evidence="11">
    <location>
        <begin position="27"/>
        <end position="505"/>
    </location>
</feature>
<evidence type="ECO:0000256" key="2">
    <source>
        <dbReference type="ARBA" id="ARBA00001947"/>
    </source>
</evidence>
<evidence type="ECO:0000256" key="4">
    <source>
        <dbReference type="ARBA" id="ARBA00010368"/>
    </source>
</evidence>
<dbReference type="OrthoDB" id="1924787at2759"/>
<evidence type="ECO:0000313" key="15">
    <source>
        <dbReference type="Proteomes" id="UP000825935"/>
    </source>
</evidence>
<evidence type="ECO:0000256" key="10">
    <source>
        <dbReference type="ARBA" id="ARBA00053421"/>
    </source>
</evidence>
<keyword evidence="7" id="KW-0479">Metal-binding</keyword>
<dbReference type="OMA" id="SRLHVCH"/>
<evidence type="ECO:0000256" key="8">
    <source>
        <dbReference type="ARBA" id="ARBA00022801"/>
    </source>
</evidence>
<dbReference type="InterPro" id="IPR056854">
    <property type="entry name" value="ALN_composite"/>
</dbReference>
<evidence type="ECO:0000256" key="9">
    <source>
        <dbReference type="ARBA" id="ARBA00022833"/>
    </source>
</evidence>
<dbReference type="NCBIfam" id="TIGR03178">
    <property type="entry name" value="allantoinase"/>
    <property type="match status" value="1"/>
</dbReference>
<gene>
    <name evidence="14" type="ORF">KP509_04G032900</name>
</gene>
<dbReference type="GO" id="GO:0000256">
    <property type="term" value="P:allantoin catabolic process"/>
    <property type="evidence" value="ECO:0007669"/>
    <property type="project" value="InterPro"/>
</dbReference>
<name>A0A8T2URS7_CERRI</name>
<keyword evidence="15" id="KW-1185">Reference proteome</keyword>
<dbReference type="GO" id="GO:0005737">
    <property type="term" value="C:cytoplasm"/>
    <property type="evidence" value="ECO:0007669"/>
    <property type="project" value="TreeGrafter"/>
</dbReference>
<dbReference type="Proteomes" id="UP000825935">
    <property type="component" value="Chromosome 4"/>
</dbReference>
<sequence length="505" mass="55359">MTRVAPTISLLMLALVSLNALHQVEGTCSLHPETKFLIHSKRIVTPNGMIAGTAVEVSEGKIVSISVNDGDLNADLLPILDFENCVIMPGLIDVHTHLNEPGRADWEGFDTGTRAAAAGGLTTLIDMPLNSYPTTVTKETLEMKVQAARNKLYVDVGFWGGLTPDNAHNSSALTELLDAGALGLKSFMCPSGINDFPMTDENDIKASLPVLAMYKRPILVHSEVPQPSEEQEFSLEQRRKYSTYLNTRPATWEREAVSKLVNLASDTIVGGSAEGAHIHIVHLSDSGETLNLIKEAKVRGFKLSVETCPHYLSFSVENIPDGDTRFKCAPPLRSEENRKKLWNALINGDIDFLSSDHSPAPPELKLLEAGDFLGAWGGISSLQLVLPITWTHAKENGVPLEVISKWWSSMPAKFANLQNKGSIEVGKDADFVVWDPETSFDVNEDFQIFHKHKITPYSGSRLFGRVIATFVRGQMVYHEGHHALSPCGRPILASVTENSVGHHFI</sequence>
<evidence type="ECO:0000256" key="6">
    <source>
        <dbReference type="ARBA" id="ARBA00012863"/>
    </source>
</evidence>
<comment type="caution">
    <text evidence="14">The sequence shown here is derived from an EMBL/GenBank/DDBJ whole genome shotgun (WGS) entry which is preliminary data.</text>
</comment>
<reference evidence="14" key="1">
    <citation type="submission" date="2021-08" db="EMBL/GenBank/DDBJ databases">
        <title>WGS assembly of Ceratopteris richardii.</title>
        <authorList>
            <person name="Marchant D.B."/>
            <person name="Chen G."/>
            <person name="Jenkins J."/>
            <person name="Shu S."/>
            <person name="Leebens-Mack J."/>
            <person name="Grimwood J."/>
            <person name="Schmutz J."/>
            <person name="Soltis P."/>
            <person name="Soltis D."/>
            <person name="Chen Z.-H."/>
        </authorList>
    </citation>
    <scope>NUCLEOTIDE SEQUENCE</scope>
    <source>
        <strain evidence="14">Whitten #5841</strain>
        <tissue evidence="14">Leaf</tissue>
    </source>
</reference>
<dbReference type="GO" id="GO:0004038">
    <property type="term" value="F:allantoinase activity"/>
    <property type="evidence" value="ECO:0007669"/>
    <property type="project" value="UniProtKB-EC"/>
</dbReference>
<evidence type="ECO:0000259" key="13">
    <source>
        <dbReference type="Pfam" id="PF24890"/>
    </source>
</evidence>
<keyword evidence="11" id="KW-0732">Signal</keyword>
<dbReference type="InterPro" id="IPR011059">
    <property type="entry name" value="Metal-dep_hydrolase_composite"/>
</dbReference>